<evidence type="ECO:0000256" key="2">
    <source>
        <dbReference type="ARBA" id="ARBA00022679"/>
    </source>
</evidence>
<dbReference type="OrthoDB" id="9795634at2"/>
<evidence type="ECO:0000256" key="1">
    <source>
        <dbReference type="ARBA" id="ARBA00022603"/>
    </source>
</evidence>
<feature type="domain" description="Methyltransferase type 11" evidence="4">
    <location>
        <begin position="36"/>
        <end position="128"/>
    </location>
</feature>
<evidence type="ECO:0000313" key="5">
    <source>
        <dbReference type="EMBL" id="TVY99733.1"/>
    </source>
</evidence>
<protein>
    <submittedName>
        <fullName evidence="5">SAM-dependent methyltransferase</fullName>
    </submittedName>
</protein>
<dbReference type="RefSeq" id="WP_145862217.1">
    <property type="nucleotide sequence ID" value="NZ_RPFW01000012.1"/>
</dbReference>
<dbReference type="GO" id="GO:0032259">
    <property type="term" value="P:methylation"/>
    <property type="evidence" value="ECO:0007669"/>
    <property type="project" value="UniProtKB-KW"/>
</dbReference>
<evidence type="ECO:0000259" key="4">
    <source>
        <dbReference type="Pfam" id="PF08241"/>
    </source>
</evidence>
<dbReference type="GO" id="GO:0008757">
    <property type="term" value="F:S-adenosylmethionine-dependent methyltransferase activity"/>
    <property type="evidence" value="ECO:0007669"/>
    <property type="project" value="InterPro"/>
</dbReference>
<comment type="caution">
    <text evidence="5">The sequence shown here is derived from an EMBL/GenBank/DDBJ whole genome shotgun (WGS) entry which is preliminary data.</text>
</comment>
<keyword evidence="1 5" id="KW-0489">Methyltransferase</keyword>
<sequence>MTHAMLKDESHAGAQHFCRLIPSVSNLGPRPRVLVAGCGQGHEALFIRKELGGPVIGVDVAAQWDPAMTSRADFSDFELQPASVIDLPFADDSFDVIFYHHVIEHVSDPAGSLRELARVLRPGGLIYVGTPNRHRAVGYLGSFGATTRQKLQWNLSDYRSRLMNRFRNELGAHAGFSEKELSSLLGARFTDIRVLTGDYLQFKYGGQLPRLLLRAVCSRGLRGVAAPSVYVVARKPDQLPSRSEEVLGPHVDR</sequence>
<dbReference type="AlphaFoldDB" id="A0A6P2BNK0"/>
<organism evidence="5 6">
    <name type="scientific">Trebonia kvetii</name>
    <dbReference type="NCBI Taxonomy" id="2480626"/>
    <lineage>
        <taxon>Bacteria</taxon>
        <taxon>Bacillati</taxon>
        <taxon>Actinomycetota</taxon>
        <taxon>Actinomycetes</taxon>
        <taxon>Streptosporangiales</taxon>
        <taxon>Treboniaceae</taxon>
        <taxon>Trebonia</taxon>
    </lineage>
</organism>
<keyword evidence="2 5" id="KW-0808">Transferase</keyword>
<reference evidence="5 6" key="1">
    <citation type="submission" date="2018-11" db="EMBL/GenBank/DDBJ databases">
        <title>Trebonia kvetii gen.nov., sp.nov., a novel acidophilic actinobacterium, and proposal of the new actinobacterial family Treboniaceae fam. nov.</title>
        <authorList>
            <person name="Rapoport D."/>
            <person name="Sagova-Mareckova M."/>
            <person name="Sedlacek I."/>
            <person name="Provaznik J."/>
            <person name="Kralova S."/>
            <person name="Pavlinic D."/>
            <person name="Benes V."/>
            <person name="Kopecky J."/>
        </authorList>
    </citation>
    <scope>NUCLEOTIDE SEQUENCE [LARGE SCALE GENOMIC DNA]</scope>
    <source>
        <strain evidence="5 6">15Tr583</strain>
    </source>
</reference>
<dbReference type="Proteomes" id="UP000460272">
    <property type="component" value="Unassembled WGS sequence"/>
</dbReference>
<evidence type="ECO:0000313" key="6">
    <source>
        <dbReference type="Proteomes" id="UP000460272"/>
    </source>
</evidence>
<dbReference type="InterPro" id="IPR013216">
    <property type="entry name" value="Methyltransf_11"/>
</dbReference>
<dbReference type="SUPFAM" id="SSF53335">
    <property type="entry name" value="S-adenosyl-L-methionine-dependent methyltransferases"/>
    <property type="match status" value="1"/>
</dbReference>
<gene>
    <name evidence="5" type="ORF">EAS64_41560</name>
</gene>
<accession>A0A6P2BNK0</accession>
<dbReference type="InterPro" id="IPR029063">
    <property type="entry name" value="SAM-dependent_MTases_sf"/>
</dbReference>
<proteinExistence type="predicted"/>
<dbReference type="Pfam" id="PF08241">
    <property type="entry name" value="Methyltransf_11"/>
    <property type="match status" value="1"/>
</dbReference>
<dbReference type="CDD" id="cd02440">
    <property type="entry name" value="AdoMet_MTases"/>
    <property type="match status" value="1"/>
</dbReference>
<name>A0A6P2BNK0_9ACTN</name>
<evidence type="ECO:0000256" key="3">
    <source>
        <dbReference type="ARBA" id="ARBA00022691"/>
    </source>
</evidence>
<dbReference type="Gene3D" id="3.40.50.150">
    <property type="entry name" value="Vaccinia Virus protein VP39"/>
    <property type="match status" value="1"/>
</dbReference>
<keyword evidence="6" id="KW-1185">Reference proteome</keyword>
<keyword evidence="3" id="KW-0949">S-adenosyl-L-methionine</keyword>
<dbReference type="PANTHER" id="PTHR43464:SF19">
    <property type="entry name" value="UBIQUINONE BIOSYNTHESIS O-METHYLTRANSFERASE, MITOCHONDRIAL"/>
    <property type="match status" value="1"/>
</dbReference>
<dbReference type="EMBL" id="RPFW01000012">
    <property type="protein sequence ID" value="TVY99733.1"/>
    <property type="molecule type" value="Genomic_DNA"/>
</dbReference>
<dbReference type="PANTHER" id="PTHR43464">
    <property type="entry name" value="METHYLTRANSFERASE"/>
    <property type="match status" value="1"/>
</dbReference>